<gene>
    <name evidence="1" type="ORF">FHR98_002703</name>
</gene>
<accession>A0A839SUA2</accession>
<protein>
    <submittedName>
        <fullName evidence="1">Uncharacterized protein</fullName>
    </submittedName>
</protein>
<dbReference type="Proteomes" id="UP000581135">
    <property type="component" value="Unassembled WGS sequence"/>
</dbReference>
<comment type="caution">
    <text evidence="1">The sequence shown here is derived from an EMBL/GenBank/DDBJ whole genome shotgun (WGS) entry which is preliminary data.</text>
</comment>
<dbReference type="RefSeq" id="WP_183417217.1">
    <property type="nucleotide sequence ID" value="NZ_JACHXA010000008.1"/>
</dbReference>
<reference evidence="1 2" key="1">
    <citation type="submission" date="2020-08" db="EMBL/GenBank/DDBJ databases">
        <title>Genomic Encyclopedia of Type Strains, Phase III (KMG-III): the genomes of soil and plant-associated and newly described type strains.</title>
        <authorList>
            <person name="Whitman W."/>
        </authorList>
    </citation>
    <scope>NUCLEOTIDE SEQUENCE [LARGE SCALE GENOMIC DNA]</scope>
    <source>
        <strain evidence="1 2">CECT 8803</strain>
    </source>
</reference>
<organism evidence="1 2">
    <name type="scientific">Limibacillus halophilus</name>
    <dbReference type="NCBI Taxonomy" id="1579333"/>
    <lineage>
        <taxon>Bacteria</taxon>
        <taxon>Pseudomonadati</taxon>
        <taxon>Pseudomonadota</taxon>
        <taxon>Alphaproteobacteria</taxon>
        <taxon>Rhodospirillales</taxon>
        <taxon>Rhodovibrionaceae</taxon>
        <taxon>Limibacillus</taxon>
    </lineage>
</organism>
<evidence type="ECO:0000313" key="2">
    <source>
        <dbReference type="Proteomes" id="UP000581135"/>
    </source>
</evidence>
<keyword evidence="2" id="KW-1185">Reference proteome</keyword>
<sequence length="499" mass="52866">MAIQRRLTIFTAWVILAVVALIGGVAKADSAGADRLRSEIWEFINMQNALTFAELGDVYRLDGLEVTSAGDGYDVLLRNLRMAEEGENGGAFEIGDITFRMTPAGDQLYRMTDLVLPNAMTLRDADGSGAVMTANLTRFDGLWSARYLSFLSLDSEFASAGLAPLNEPGAMGAGRISVILDSVELSEGIFDQKASFEVLGIALKAPDQGDFSIGRIAAASNAKQVNLAATADNLRLIVKDRKAALKQMTGDDVRAMLPWLGDMEMKLQKLSIADKEGNSFSLDEMRLGGRYDAGPGSGGLGSAGFDMAFLGIKAVSPSGDFEGLDSRLVPDRFTLSLGILDIPNDALWNMLIDAAYQGLEGGDSGTGGFEGEAMAGLMAASGTRLLLNELSFSNQIMALAGTGEFRLSEAAAYFIEGGFVFELLGISELQALAQEMVVSGDPQKQENGQALLGTLGMMMIYSQGPETPTPTVPEATAFAIRLTPEGTVLINGLPVFGAQ</sequence>
<proteinExistence type="predicted"/>
<name>A0A839SUA2_9PROT</name>
<dbReference type="EMBL" id="JACHXA010000008">
    <property type="protein sequence ID" value="MBB3066397.1"/>
    <property type="molecule type" value="Genomic_DNA"/>
</dbReference>
<evidence type="ECO:0000313" key="1">
    <source>
        <dbReference type="EMBL" id="MBB3066397.1"/>
    </source>
</evidence>
<dbReference type="AlphaFoldDB" id="A0A839SUA2"/>